<dbReference type="Gene3D" id="2.160.20.10">
    <property type="entry name" value="Single-stranded right-handed beta-helix, Pectin lyase-like"/>
    <property type="match status" value="1"/>
</dbReference>
<dbReference type="GO" id="GO:0004857">
    <property type="term" value="F:enzyme inhibitor activity"/>
    <property type="evidence" value="ECO:0007669"/>
    <property type="project" value="InterPro"/>
</dbReference>
<feature type="active site" evidence="12">
    <location>
        <position position="509"/>
    </location>
</feature>
<dbReference type="EC" id="3.1.1.11" evidence="5 13"/>
<keyword evidence="15" id="KW-0472">Membrane</keyword>
<evidence type="ECO:0000256" key="11">
    <source>
        <dbReference type="ARBA" id="ARBA00047928"/>
    </source>
</evidence>
<feature type="transmembrane region" description="Helical" evidence="15">
    <location>
        <begin position="25"/>
        <end position="48"/>
    </location>
</feature>
<dbReference type="Pfam" id="PF01095">
    <property type="entry name" value="Pectinesterase"/>
    <property type="match status" value="1"/>
</dbReference>
<sequence>MAFQDFDQISERRKLERQQKMKKRIMIAVILLLLILVAVAATVVYFVVFKNKTDDASANKSNKHASMPPPKELTIPATPPPKTDASPPPSPSNADSAPPSNEGSDAPPPKEDGAAVPPPKEDGAAAAPAGDVAHPSPPVDGAGTPAPSPQEDDNAAAPAPSPQADGALGAICAATDFSQSCGDILSKVLQANASGAQPTDLLKATMSAAVDEIATSIDALGKINKDIPEKTVAYEDCMALLADARKDLNASIYMLDGSINDATTIPAELSNKLSAALTYQGMCVDGYPEADQSTVQSILKKAEEHTINSLAVVSGLSSSPQQNNSVKRRLLTTRLGDPAWINQDDRRMLDEEEVKGMKAFINITVAKDGSGNFSTVNEAVKAVPQNFEGRFFIYIKGGVYQENVVVSQVNLTFIGDGSQKSIITGSKNIVDDLTTYQSATVVISGNGFLAYKVGFRNTAGPEKLQAVALRVQADHALFMNCRMVGHQSVIYAQTYRQFYRGCYITGTVDIISGNAAAVFQNCQFYLRKPMDNQKNVITAQGRSHKRQTTGTVLQGCSIFADNTLQSEKSKFKSYLGRPMKEYSRTIVMETDITDVIDPEGWEATSGDYALSTLYFAEYSNRGAGSETGSRVKWAGYQGSISKDAALNYTVESFLQGQTWLKEYDVQVRFGLSN</sequence>
<feature type="region of interest" description="Disordered" evidence="14">
    <location>
        <begin position="56"/>
        <end position="162"/>
    </location>
</feature>
<dbReference type="PROSITE" id="PS00503">
    <property type="entry name" value="PECTINESTERASE_2"/>
    <property type="match status" value="1"/>
</dbReference>
<evidence type="ECO:0000256" key="7">
    <source>
        <dbReference type="ARBA" id="ARBA00022525"/>
    </source>
</evidence>
<keyword evidence="9 13" id="KW-0063">Aspartyl esterase</keyword>
<organism evidence="17 18">
    <name type="scientific">Capsicum baccatum</name>
    <name type="common">Peruvian pepper</name>
    <dbReference type="NCBI Taxonomy" id="33114"/>
    <lineage>
        <taxon>Eukaryota</taxon>
        <taxon>Viridiplantae</taxon>
        <taxon>Streptophyta</taxon>
        <taxon>Embryophyta</taxon>
        <taxon>Tracheophyta</taxon>
        <taxon>Spermatophyta</taxon>
        <taxon>Magnoliopsida</taxon>
        <taxon>eudicotyledons</taxon>
        <taxon>Gunneridae</taxon>
        <taxon>Pentapetalae</taxon>
        <taxon>asterids</taxon>
        <taxon>lamiids</taxon>
        <taxon>Solanales</taxon>
        <taxon>Solanaceae</taxon>
        <taxon>Solanoideae</taxon>
        <taxon>Capsiceae</taxon>
        <taxon>Capsicum</taxon>
    </lineage>
</organism>
<dbReference type="AlphaFoldDB" id="A0A2G2WCL1"/>
<evidence type="ECO:0000256" key="6">
    <source>
        <dbReference type="ARBA" id="ARBA00022512"/>
    </source>
</evidence>
<dbReference type="Pfam" id="PF04043">
    <property type="entry name" value="PMEI"/>
    <property type="match status" value="1"/>
</dbReference>
<gene>
    <name evidence="17" type="ORF">CQW23_16934</name>
</gene>
<keyword evidence="18" id="KW-1185">Reference proteome</keyword>
<evidence type="ECO:0000256" key="15">
    <source>
        <dbReference type="SAM" id="Phobius"/>
    </source>
</evidence>
<keyword evidence="15" id="KW-1133">Transmembrane helix</keyword>
<dbReference type="Gene3D" id="1.20.140.40">
    <property type="entry name" value="Invertase/pectin methylesterase inhibitor family protein"/>
    <property type="match status" value="1"/>
</dbReference>
<proteinExistence type="inferred from homology"/>
<evidence type="ECO:0000256" key="2">
    <source>
        <dbReference type="ARBA" id="ARBA00005184"/>
    </source>
</evidence>
<evidence type="ECO:0000256" key="13">
    <source>
        <dbReference type="RuleBase" id="RU000589"/>
    </source>
</evidence>
<dbReference type="FunFam" id="2.160.20.10:FF:000029">
    <property type="entry name" value="Pectinesterase 4"/>
    <property type="match status" value="1"/>
</dbReference>
<dbReference type="InterPro" id="IPR000070">
    <property type="entry name" value="Pectinesterase_cat"/>
</dbReference>
<dbReference type="CDD" id="cd15798">
    <property type="entry name" value="PMEI-like_3"/>
    <property type="match status" value="1"/>
</dbReference>
<evidence type="ECO:0000256" key="3">
    <source>
        <dbReference type="ARBA" id="ARBA00006027"/>
    </source>
</evidence>
<keyword evidence="8 13" id="KW-0378">Hydrolase</keyword>
<keyword evidence="7" id="KW-0964">Secreted</keyword>
<comment type="similarity">
    <text evidence="4">In the C-terminal section; belongs to the pectinesterase family.</text>
</comment>
<feature type="compositionally biased region" description="Pro residues" evidence="14">
    <location>
        <begin position="67"/>
        <end position="91"/>
    </location>
</feature>
<protein>
    <recommendedName>
        <fullName evidence="5 13">Pectinesterase</fullName>
        <ecNumber evidence="5 13">3.1.1.11</ecNumber>
    </recommendedName>
</protein>
<evidence type="ECO:0000259" key="16">
    <source>
        <dbReference type="SMART" id="SM00856"/>
    </source>
</evidence>
<feature type="compositionally biased region" description="Basic and acidic residues" evidence="14">
    <location>
        <begin position="108"/>
        <end position="123"/>
    </location>
</feature>
<evidence type="ECO:0000256" key="8">
    <source>
        <dbReference type="ARBA" id="ARBA00022801"/>
    </source>
</evidence>
<dbReference type="GO" id="GO:0042545">
    <property type="term" value="P:cell wall modification"/>
    <property type="evidence" value="ECO:0007669"/>
    <property type="project" value="UniProtKB-UniRule"/>
</dbReference>
<comment type="subcellular location">
    <subcellularLocation>
        <location evidence="1">Secreted</location>
        <location evidence="1">Cell wall</location>
    </subcellularLocation>
</comment>
<dbReference type="InterPro" id="IPR033131">
    <property type="entry name" value="Pectinesterase_Asp_AS"/>
</dbReference>
<dbReference type="EMBL" id="MLFT02000007">
    <property type="protein sequence ID" value="PHT42909.1"/>
    <property type="molecule type" value="Genomic_DNA"/>
</dbReference>
<feature type="compositionally biased region" description="Low complexity" evidence="14">
    <location>
        <begin position="124"/>
        <end position="134"/>
    </location>
</feature>
<dbReference type="SMART" id="SM00856">
    <property type="entry name" value="PMEI"/>
    <property type="match status" value="1"/>
</dbReference>
<comment type="similarity">
    <text evidence="3">In the N-terminal section; belongs to the PMEI family.</text>
</comment>
<accession>A0A2G2WCL1</accession>
<dbReference type="GO" id="GO:0045490">
    <property type="term" value="P:pectin catabolic process"/>
    <property type="evidence" value="ECO:0007669"/>
    <property type="project" value="UniProtKB-UniRule"/>
</dbReference>
<dbReference type="Proteomes" id="UP000224567">
    <property type="component" value="Unassembled WGS sequence"/>
</dbReference>
<keyword evidence="6" id="KW-0134">Cell wall</keyword>
<dbReference type="SUPFAM" id="SSF51126">
    <property type="entry name" value="Pectin lyase-like"/>
    <property type="match status" value="1"/>
</dbReference>
<evidence type="ECO:0000313" key="17">
    <source>
        <dbReference type="EMBL" id="PHT42909.1"/>
    </source>
</evidence>
<comment type="caution">
    <text evidence="17">The sequence shown here is derived from an EMBL/GenBank/DDBJ whole genome shotgun (WGS) entry which is preliminary data.</text>
</comment>
<evidence type="ECO:0000256" key="4">
    <source>
        <dbReference type="ARBA" id="ARBA00007786"/>
    </source>
</evidence>
<evidence type="ECO:0000256" key="14">
    <source>
        <dbReference type="SAM" id="MobiDB-lite"/>
    </source>
</evidence>
<evidence type="ECO:0000256" key="1">
    <source>
        <dbReference type="ARBA" id="ARBA00004191"/>
    </source>
</evidence>
<keyword evidence="10" id="KW-0961">Cell wall biogenesis/degradation</keyword>
<comment type="catalytic activity">
    <reaction evidence="11 13">
        <text>[(1-&gt;4)-alpha-D-galacturonosyl methyl ester](n) + n H2O = [(1-&gt;4)-alpha-D-galacturonosyl](n) + n methanol + n H(+)</text>
        <dbReference type="Rhea" id="RHEA:22380"/>
        <dbReference type="Rhea" id="RHEA-COMP:14570"/>
        <dbReference type="Rhea" id="RHEA-COMP:14573"/>
        <dbReference type="ChEBI" id="CHEBI:15377"/>
        <dbReference type="ChEBI" id="CHEBI:15378"/>
        <dbReference type="ChEBI" id="CHEBI:17790"/>
        <dbReference type="ChEBI" id="CHEBI:140522"/>
        <dbReference type="ChEBI" id="CHEBI:140523"/>
        <dbReference type="EC" id="3.1.1.11"/>
    </reaction>
</comment>
<name>A0A2G2WCL1_CAPBA</name>
<feature type="domain" description="Pectinesterase inhibitor" evidence="16">
    <location>
        <begin position="163"/>
        <end position="312"/>
    </location>
</feature>
<dbReference type="InterPro" id="IPR006501">
    <property type="entry name" value="Pectinesterase_inhib_dom"/>
</dbReference>
<dbReference type="GO" id="GO:0030599">
    <property type="term" value="F:pectinesterase activity"/>
    <property type="evidence" value="ECO:0007669"/>
    <property type="project" value="UniProtKB-UniRule"/>
</dbReference>
<dbReference type="InterPro" id="IPR012334">
    <property type="entry name" value="Pectin_lyas_fold"/>
</dbReference>
<dbReference type="STRING" id="33114.A0A2G2WCL1"/>
<comment type="pathway">
    <text evidence="2 13">Glycan metabolism; pectin degradation; 2-dehydro-3-deoxy-D-gluconate from pectin: step 1/5.</text>
</comment>
<evidence type="ECO:0000256" key="12">
    <source>
        <dbReference type="PROSITE-ProRule" id="PRU10040"/>
    </source>
</evidence>
<dbReference type="SUPFAM" id="SSF101148">
    <property type="entry name" value="Plant invertase/pectin methylesterase inhibitor"/>
    <property type="match status" value="1"/>
</dbReference>
<reference evidence="18" key="2">
    <citation type="journal article" date="2017" name="J. Anim. Genet.">
        <title>Multiple reference genome sequences of hot pepper reveal the massive evolution of plant disease resistance genes by retroduplication.</title>
        <authorList>
            <person name="Kim S."/>
            <person name="Park J."/>
            <person name="Yeom S.-I."/>
            <person name="Kim Y.-M."/>
            <person name="Seo E."/>
            <person name="Kim K.-T."/>
            <person name="Kim M.-S."/>
            <person name="Lee J.M."/>
            <person name="Cheong K."/>
            <person name="Shin H.-S."/>
            <person name="Kim S.-B."/>
            <person name="Han K."/>
            <person name="Lee J."/>
            <person name="Park M."/>
            <person name="Lee H.-A."/>
            <person name="Lee H.-Y."/>
            <person name="Lee Y."/>
            <person name="Oh S."/>
            <person name="Lee J.H."/>
            <person name="Choi E."/>
            <person name="Choi E."/>
            <person name="Lee S.E."/>
            <person name="Jeon J."/>
            <person name="Kim H."/>
            <person name="Choi G."/>
            <person name="Song H."/>
            <person name="Lee J."/>
            <person name="Lee S.-C."/>
            <person name="Kwon J.-K."/>
            <person name="Lee H.-Y."/>
            <person name="Koo N."/>
            <person name="Hong Y."/>
            <person name="Kim R.W."/>
            <person name="Kang W.-H."/>
            <person name="Huh J.H."/>
            <person name="Kang B.-C."/>
            <person name="Yang T.-J."/>
            <person name="Lee Y.-H."/>
            <person name="Bennetzen J.L."/>
            <person name="Choi D."/>
        </authorList>
    </citation>
    <scope>NUCLEOTIDE SEQUENCE [LARGE SCALE GENOMIC DNA]</scope>
    <source>
        <strain evidence="18">cv. PBC81</strain>
    </source>
</reference>
<keyword evidence="15" id="KW-0812">Transmembrane</keyword>
<dbReference type="InterPro" id="IPR035513">
    <property type="entry name" value="Invertase/methylesterase_inhib"/>
</dbReference>
<reference evidence="17 18" key="1">
    <citation type="journal article" date="2017" name="Genome Biol.">
        <title>New reference genome sequences of hot pepper reveal the massive evolution of plant disease-resistance genes by retroduplication.</title>
        <authorList>
            <person name="Kim S."/>
            <person name="Park J."/>
            <person name="Yeom S.I."/>
            <person name="Kim Y.M."/>
            <person name="Seo E."/>
            <person name="Kim K.T."/>
            <person name="Kim M.S."/>
            <person name="Lee J.M."/>
            <person name="Cheong K."/>
            <person name="Shin H.S."/>
            <person name="Kim S.B."/>
            <person name="Han K."/>
            <person name="Lee J."/>
            <person name="Park M."/>
            <person name="Lee H.A."/>
            <person name="Lee H.Y."/>
            <person name="Lee Y."/>
            <person name="Oh S."/>
            <person name="Lee J.H."/>
            <person name="Choi E."/>
            <person name="Choi E."/>
            <person name="Lee S.E."/>
            <person name="Jeon J."/>
            <person name="Kim H."/>
            <person name="Choi G."/>
            <person name="Song H."/>
            <person name="Lee J."/>
            <person name="Lee S.C."/>
            <person name="Kwon J.K."/>
            <person name="Lee H.Y."/>
            <person name="Koo N."/>
            <person name="Hong Y."/>
            <person name="Kim R.W."/>
            <person name="Kang W.H."/>
            <person name="Huh J.H."/>
            <person name="Kang B.C."/>
            <person name="Yang T.J."/>
            <person name="Lee Y.H."/>
            <person name="Bennetzen J.L."/>
            <person name="Choi D."/>
        </authorList>
    </citation>
    <scope>NUCLEOTIDE SEQUENCE [LARGE SCALE GENOMIC DNA]</scope>
    <source>
        <strain evidence="18">cv. PBC81</strain>
    </source>
</reference>
<dbReference type="PANTHER" id="PTHR31707">
    <property type="entry name" value="PECTINESTERASE"/>
    <property type="match status" value="1"/>
</dbReference>
<dbReference type="UniPathway" id="UPA00545">
    <property type="reaction ID" value="UER00823"/>
</dbReference>
<evidence type="ECO:0000256" key="9">
    <source>
        <dbReference type="ARBA" id="ARBA00023085"/>
    </source>
</evidence>
<evidence type="ECO:0000256" key="5">
    <source>
        <dbReference type="ARBA" id="ARBA00013229"/>
    </source>
</evidence>
<evidence type="ECO:0000256" key="10">
    <source>
        <dbReference type="ARBA" id="ARBA00023316"/>
    </source>
</evidence>
<dbReference type="OrthoDB" id="2019149at2759"/>
<feature type="compositionally biased region" description="Low complexity" evidence="14">
    <location>
        <begin position="92"/>
        <end position="101"/>
    </location>
</feature>
<evidence type="ECO:0000313" key="18">
    <source>
        <dbReference type="Proteomes" id="UP000224567"/>
    </source>
</evidence>
<dbReference type="InterPro" id="IPR011050">
    <property type="entry name" value="Pectin_lyase_fold/virulence"/>
</dbReference>